<dbReference type="Pfam" id="PF00793">
    <property type="entry name" value="DAHP_synth_1"/>
    <property type="match status" value="1"/>
</dbReference>
<dbReference type="EC" id="5.4.99.5" evidence="1"/>
<dbReference type="GO" id="GO:0046417">
    <property type="term" value="P:chorismate metabolic process"/>
    <property type="evidence" value="ECO:0007669"/>
    <property type="project" value="InterPro"/>
</dbReference>
<dbReference type="GO" id="GO:0004106">
    <property type="term" value="F:chorismate mutase activity"/>
    <property type="evidence" value="ECO:0007669"/>
    <property type="project" value="UniProtKB-EC"/>
</dbReference>
<dbReference type="Gene3D" id="3.20.20.70">
    <property type="entry name" value="Aldolase class I"/>
    <property type="match status" value="1"/>
</dbReference>
<evidence type="ECO:0000313" key="5">
    <source>
        <dbReference type="EMBL" id="SPE77882.1"/>
    </source>
</evidence>
<dbReference type="SUPFAM" id="SSF51569">
    <property type="entry name" value="Aldolase"/>
    <property type="match status" value="1"/>
</dbReference>
<dbReference type="Gene3D" id="1.20.59.10">
    <property type="entry name" value="Chorismate mutase"/>
    <property type="match status" value="1"/>
</dbReference>
<organism evidence="5 6">
    <name type="scientific">Flavobacterium columnare</name>
    <dbReference type="NCBI Taxonomy" id="996"/>
    <lineage>
        <taxon>Bacteria</taxon>
        <taxon>Pseudomonadati</taxon>
        <taxon>Bacteroidota</taxon>
        <taxon>Flavobacteriia</taxon>
        <taxon>Flavobacteriales</taxon>
        <taxon>Flavobacteriaceae</taxon>
        <taxon>Flavobacterium</taxon>
    </lineage>
</organism>
<accession>A0A2N9PBZ4</accession>
<dbReference type="EMBL" id="RQSM01000004">
    <property type="protein sequence ID" value="RVU89776.1"/>
    <property type="molecule type" value="Genomic_DNA"/>
</dbReference>
<dbReference type="PANTHER" id="PTHR43018:SF1">
    <property type="entry name" value="PROTEIN AROA(G)"/>
    <property type="match status" value="1"/>
</dbReference>
<dbReference type="Pfam" id="PF01817">
    <property type="entry name" value="CM_2"/>
    <property type="match status" value="1"/>
</dbReference>
<evidence type="ECO:0000256" key="2">
    <source>
        <dbReference type="ARBA" id="ARBA00022679"/>
    </source>
</evidence>
<keyword evidence="7" id="KW-1185">Reference proteome</keyword>
<dbReference type="InterPro" id="IPR006218">
    <property type="entry name" value="DAHP1/KDSA"/>
</dbReference>
<dbReference type="InterPro" id="IPR036979">
    <property type="entry name" value="CM_dom_sf"/>
</dbReference>
<dbReference type="InterPro" id="IPR002701">
    <property type="entry name" value="CM_II_prokaryot"/>
</dbReference>
<dbReference type="Proteomes" id="UP000238180">
    <property type="component" value="Unassembled WGS sequence"/>
</dbReference>
<dbReference type="GO" id="GO:0016740">
    <property type="term" value="F:transferase activity"/>
    <property type="evidence" value="ECO:0007669"/>
    <property type="project" value="UniProtKB-KW"/>
</dbReference>
<dbReference type="PROSITE" id="PS51168">
    <property type="entry name" value="CHORISMATE_MUT_2"/>
    <property type="match status" value="1"/>
</dbReference>
<dbReference type="SMART" id="SM00830">
    <property type="entry name" value="CM_2"/>
    <property type="match status" value="1"/>
</dbReference>
<evidence type="ECO:0000256" key="1">
    <source>
        <dbReference type="ARBA" id="ARBA00012404"/>
    </source>
</evidence>
<dbReference type="SUPFAM" id="SSF48600">
    <property type="entry name" value="Chorismate mutase II"/>
    <property type="match status" value="1"/>
</dbReference>
<reference evidence="4" key="2">
    <citation type="submission" date="2018-12" db="EMBL/GenBank/DDBJ databases">
        <title>Draft genome sequence of Flaovobacterium columnare ARS1 isolated from channel catfish in Alabama.</title>
        <authorList>
            <person name="Cai W."/>
            <person name="Arias C."/>
        </authorList>
    </citation>
    <scope>NUCLEOTIDE SEQUENCE [LARGE SCALE GENOMIC DNA]</scope>
    <source>
        <strain evidence="4">ARS1</strain>
    </source>
</reference>
<protein>
    <recommendedName>
        <fullName evidence="1">chorismate mutase</fullName>
        <ecNumber evidence="1">5.4.99.5</ecNumber>
    </recommendedName>
</protein>
<keyword evidence="2 5" id="KW-0808">Transferase</keyword>
<dbReference type="InterPro" id="IPR052899">
    <property type="entry name" value="Class-I_DAHP_synthase"/>
</dbReference>
<dbReference type="EMBL" id="OLKH01000103">
    <property type="protein sequence ID" value="SPE77882.1"/>
    <property type="molecule type" value="Genomic_DNA"/>
</dbReference>
<sequence>MEIKKENRKWFDDLKLNHPLVIAGPCSAETEEQVLAVAHELKNSDVSIFRAGIWKPRTRPGGFEGVGEIGLKWLKKAKEETGLMIATEVATAQHVKLALEYDVDLLWIGARTTVNPFAVQEIADALQNTDKIVLLKNPVNPDLSLWIGGLERLYQAGIKKIGVIHRGFSTYEKTKYRNNPEWQIAIDLQNKFPELIIICDPSHITGKREMIEEVSQQALDMNFDGLMIESHCNPDQAWSDAPQQVTPPNLKQMFVDLRVRKIDEPSDDYHQRISKFRAQIDGLDEKLLEILSKRMKIVDQIGLLKKEKNVAILQNNRWNEILEKIIADGEEKGLSEEFVLKIFKSIHQESIAHQEKVYKS</sequence>
<dbReference type="PANTHER" id="PTHR43018">
    <property type="entry name" value="PHOSPHO-2-DEHYDRO-3-DEOXYHEPTONATE ALDOLASE"/>
    <property type="match status" value="1"/>
</dbReference>
<dbReference type="InterPro" id="IPR036263">
    <property type="entry name" value="Chorismate_II_sf"/>
</dbReference>
<feature type="domain" description="Chorismate mutase" evidence="3">
    <location>
        <begin position="267"/>
        <end position="358"/>
    </location>
</feature>
<evidence type="ECO:0000313" key="6">
    <source>
        <dbReference type="Proteomes" id="UP000238180"/>
    </source>
</evidence>
<name>A0A2N9PBZ4_9FLAO</name>
<proteinExistence type="predicted"/>
<dbReference type="RefSeq" id="WP_105196484.1">
    <property type="nucleotide sequence ID" value="NZ_OLKH01000103.1"/>
</dbReference>
<reference evidence="5" key="1">
    <citation type="submission" date="2018-02" db="EMBL/GenBank/DDBJ databases">
        <authorList>
            <person name="Cohen D.B."/>
            <person name="Kent A.D."/>
        </authorList>
    </citation>
    <scope>NUCLEOTIDE SEQUENCE [LARGE SCALE GENOMIC DNA]</scope>
    <source>
        <strain evidence="5">CIP109753</strain>
    </source>
</reference>
<evidence type="ECO:0000313" key="7">
    <source>
        <dbReference type="Proteomes" id="UP000288951"/>
    </source>
</evidence>
<dbReference type="AlphaFoldDB" id="A0A2N9PBZ4"/>
<dbReference type="InterPro" id="IPR013785">
    <property type="entry name" value="Aldolase_TIM"/>
</dbReference>
<gene>
    <name evidence="5" type="primary">aroF</name>
    <name evidence="4" type="ORF">EH230_13465</name>
    <name evidence="5" type="ORF">FLACOL_01892</name>
</gene>
<evidence type="ECO:0000313" key="4">
    <source>
        <dbReference type="EMBL" id="RVU89776.1"/>
    </source>
</evidence>
<evidence type="ECO:0000259" key="3">
    <source>
        <dbReference type="PROSITE" id="PS51168"/>
    </source>
</evidence>
<dbReference type="OrthoDB" id="9780456at2"/>
<dbReference type="Proteomes" id="UP000288951">
    <property type="component" value="Unassembled WGS sequence"/>
</dbReference>